<dbReference type="Pfam" id="PF07690">
    <property type="entry name" value="MFS_1"/>
    <property type="match status" value="1"/>
</dbReference>
<evidence type="ECO:0000313" key="7">
    <source>
        <dbReference type="Proteomes" id="UP000649604"/>
    </source>
</evidence>
<feature type="transmembrane region" description="Helical" evidence="4">
    <location>
        <begin position="146"/>
        <end position="169"/>
    </location>
</feature>
<reference evidence="6" key="1">
    <citation type="submission" date="2019-11" db="EMBL/GenBank/DDBJ databases">
        <title>Microbial mats filling the niche in hypersaline microbial mats.</title>
        <authorList>
            <person name="Wong H.L."/>
            <person name="Macleod F.I."/>
            <person name="White R.A. III"/>
            <person name="Burns B.P."/>
        </authorList>
    </citation>
    <scope>NUCLEOTIDE SEQUENCE</scope>
    <source>
        <strain evidence="6">Rbin_158</strain>
    </source>
</reference>
<dbReference type="InterPro" id="IPR011701">
    <property type="entry name" value="MFS"/>
</dbReference>
<keyword evidence="2 4" id="KW-1133">Transmembrane helix</keyword>
<evidence type="ECO:0000256" key="1">
    <source>
        <dbReference type="ARBA" id="ARBA00022692"/>
    </source>
</evidence>
<feature type="transmembrane region" description="Helical" evidence="4">
    <location>
        <begin position="83"/>
        <end position="101"/>
    </location>
</feature>
<comment type="caution">
    <text evidence="6">The sequence shown here is derived from an EMBL/GenBank/DDBJ whole genome shotgun (WGS) entry which is preliminary data.</text>
</comment>
<evidence type="ECO:0000256" key="3">
    <source>
        <dbReference type="ARBA" id="ARBA00023136"/>
    </source>
</evidence>
<dbReference type="PROSITE" id="PS50850">
    <property type="entry name" value="MFS"/>
    <property type="match status" value="1"/>
</dbReference>
<feature type="transmembrane region" description="Helical" evidence="4">
    <location>
        <begin position="35"/>
        <end position="62"/>
    </location>
</feature>
<dbReference type="Gene3D" id="1.20.1250.20">
    <property type="entry name" value="MFS general substrate transporter like domains"/>
    <property type="match status" value="1"/>
</dbReference>
<evidence type="ECO:0000313" key="6">
    <source>
        <dbReference type="EMBL" id="MBD3326751.1"/>
    </source>
</evidence>
<dbReference type="PANTHER" id="PTHR43129">
    <property type="entry name" value="FOSMIDOMYCIN RESISTANCE PROTEIN"/>
    <property type="match status" value="1"/>
</dbReference>
<dbReference type="InterPro" id="IPR020846">
    <property type="entry name" value="MFS_dom"/>
</dbReference>
<feature type="transmembrane region" description="Helical" evidence="4">
    <location>
        <begin position="107"/>
        <end position="126"/>
    </location>
</feature>
<evidence type="ECO:0000259" key="5">
    <source>
        <dbReference type="PROSITE" id="PS50850"/>
    </source>
</evidence>
<dbReference type="EMBL" id="WJJP01000631">
    <property type="protein sequence ID" value="MBD3326751.1"/>
    <property type="molecule type" value="Genomic_DNA"/>
</dbReference>
<feature type="non-terminal residue" evidence="6">
    <location>
        <position position="263"/>
    </location>
</feature>
<feature type="transmembrane region" description="Helical" evidence="4">
    <location>
        <begin position="175"/>
        <end position="192"/>
    </location>
</feature>
<dbReference type="SUPFAM" id="SSF103473">
    <property type="entry name" value="MFS general substrate transporter"/>
    <property type="match status" value="1"/>
</dbReference>
<sequence length="263" mass="28397">MPNQTTQPQPETPVQDFQTANVLLITFSHLLNDTYAVFIAPLLPLLISKLGISYFLAGFLTAGIRLPSLLNPAIGIIADKVRLRYFIIFSPAVTGLTMSLLGAAPSYPLVLFLTLVAGVSSACYHVTAPVMMRRLAGKKIGRGMSFFMLGGDIAATIGPLVILGAVSLWGLERTYWLIPFGLLAAFFMYIRFKGISIQQDFQVQTGPLSLRQTSKNLFPLFVSLTGMFVGIAAIESALTSFLPTYLTVKGISLWAAGASLSLL</sequence>
<dbReference type="InterPro" id="IPR036259">
    <property type="entry name" value="MFS_trans_sf"/>
</dbReference>
<evidence type="ECO:0000256" key="2">
    <source>
        <dbReference type="ARBA" id="ARBA00022989"/>
    </source>
</evidence>
<dbReference type="PANTHER" id="PTHR43129:SF1">
    <property type="entry name" value="FOSMIDOMYCIN RESISTANCE PROTEIN"/>
    <property type="match status" value="1"/>
</dbReference>
<proteinExistence type="predicted"/>
<dbReference type="AlphaFoldDB" id="A0A9D5JZC2"/>
<evidence type="ECO:0000256" key="4">
    <source>
        <dbReference type="SAM" id="Phobius"/>
    </source>
</evidence>
<feature type="domain" description="Major facilitator superfamily (MFS) profile" evidence="5">
    <location>
        <begin position="21"/>
        <end position="263"/>
    </location>
</feature>
<dbReference type="GO" id="GO:0005886">
    <property type="term" value="C:plasma membrane"/>
    <property type="evidence" value="ECO:0007669"/>
    <property type="project" value="TreeGrafter"/>
</dbReference>
<protein>
    <submittedName>
        <fullName evidence="6">MFS transporter</fullName>
    </submittedName>
</protein>
<keyword evidence="3 4" id="KW-0472">Membrane</keyword>
<organism evidence="6 7">
    <name type="scientific">candidate division KSB3 bacterium</name>
    <dbReference type="NCBI Taxonomy" id="2044937"/>
    <lineage>
        <taxon>Bacteria</taxon>
        <taxon>candidate division KSB3</taxon>
    </lineage>
</organism>
<name>A0A9D5JZC2_9BACT</name>
<dbReference type="Proteomes" id="UP000649604">
    <property type="component" value="Unassembled WGS sequence"/>
</dbReference>
<dbReference type="GO" id="GO:0022857">
    <property type="term" value="F:transmembrane transporter activity"/>
    <property type="evidence" value="ECO:0007669"/>
    <property type="project" value="InterPro"/>
</dbReference>
<keyword evidence="1 4" id="KW-0812">Transmembrane</keyword>
<gene>
    <name evidence="6" type="ORF">GF339_19360</name>
</gene>
<accession>A0A9D5JZC2</accession>
<feature type="transmembrane region" description="Helical" evidence="4">
    <location>
        <begin position="217"/>
        <end position="238"/>
    </location>
</feature>